<dbReference type="InterPro" id="IPR046357">
    <property type="entry name" value="PPIase_dom_sf"/>
</dbReference>
<reference evidence="2 4" key="2">
    <citation type="submission" date="2019-03" db="EMBL/GenBank/DDBJ databases">
        <title>Genomic Encyclopedia of Type Strains, Phase IV (KMG-IV): sequencing the most valuable type-strain genomes for metagenomic binning, comparative biology and taxonomic classification.</title>
        <authorList>
            <person name="Goeker M."/>
        </authorList>
    </citation>
    <scope>NUCLEOTIDE SEQUENCE [LARGE SCALE GENOMIC DNA]</scope>
    <source>
        <strain evidence="2 4">DSM 101483</strain>
    </source>
</reference>
<sequence>MTAFNDNAVGALEFTVTWEQDDAAHKERFLGRKVNPVNDVFPRGMREALEGKEPGESVYFTYEPRLCIPRRKESLVLTLGLDRLRQKTVTGEPIIPLVGRFYPQGHINGLLDVYPDTLTPFRLTELDEETFTADRNHPLADVPVTIEARIQYLERRETGTYGSLTHWREAVCDWGPGMQARLDGEPTDFFHPAFFDRRSELDEGFRPPRPDAAALRNLDRLRERLFPEGARVLDLSLDSERPTGKYDGAVCCCSLEYMDRPVDVLRYVAYFLEPGAPLLLAFTHAFDPDRAIRGWSELHQFERLGLALEYLRMAGFTNDLNTLSIRNDWRDRDDPRFLETKGVSDPVFAAWGRKP</sequence>
<organism evidence="2 4">
    <name type="scientific">Pseudodesulfovibrio indicus</name>
    <dbReference type="NCBI Taxonomy" id="1716143"/>
    <lineage>
        <taxon>Bacteria</taxon>
        <taxon>Pseudomonadati</taxon>
        <taxon>Thermodesulfobacteriota</taxon>
        <taxon>Desulfovibrionia</taxon>
        <taxon>Desulfovibrionales</taxon>
        <taxon>Desulfovibrionaceae</taxon>
    </lineage>
</organism>
<dbReference type="Gene3D" id="3.10.50.40">
    <property type="match status" value="1"/>
</dbReference>
<evidence type="ECO:0000313" key="4">
    <source>
        <dbReference type="Proteomes" id="UP000295506"/>
    </source>
</evidence>
<evidence type="ECO:0000313" key="2">
    <source>
        <dbReference type="EMBL" id="TDT89809.1"/>
    </source>
</evidence>
<dbReference type="EMBL" id="SOBK01000003">
    <property type="protein sequence ID" value="TDT89809.1"/>
    <property type="molecule type" value="Genomic_DNA"/>
</dbReference>
<evidence type="ECO:0008006" key="5">
    <source>
        <dbReference type="Google" id="ProtNLM"/>
    </source>
</evidence>
<keyword evidence="3" id="KW-1185">Reference proteome</keyword>
<dbReference type="KEGG" id="dej:AWY79_09965"/>
<dbReference type="RefSeq" id="WP_066803084.1">
    <property type="nucleotide sequence ID" value="NZ_CP014206.1"/>
</dbReference>
<proteinExistence type="predicted"/>
<dbReference type="SUPFAM" id="SSF53335">
    <property type="entry name" value="S-adenosyl-L-methionine-dependent methyltransferases"/>
    <property type="match status" value="1"/>
</dbReference>
<dbReference type="OrthoDB" id="529208at2"/>
<evidence type="ECO:0000313" key="1">
    <source>
        <dbReference type="EMBL" id="AMK11418.1"/>
    </source>
</evidence>
<protein>
    <recommendedName>
        <fullName evidence="5">Methyltransferase type 11</fullName>
    </recommendedName>
</protein>
<dbReference type="Proteomes" id="UP000295506">
    <property type="component" value="Unassembled WGS sequence"/>
</dbReference>
<gene>
    <name evidence="1" type="ORF">AWY79_09965</name>
    <name evidence="2" type="ORF">EDC59_103106</name>
</gene>
<dbReference type="Gene3D" id="3.40.50.150">
    <property type="entry name" value="Vaccinia Virus protein VP39"/>
    <property type="match status" value="1"/>
</dbReference>
<name>A0A126QNZ9_9BACT</name>
<dbReference type="EMBL" id="CP014206">
    <property type="protein sequence ID" value="AMK11418.1"/>
    <property type="molecule type" value="Genomic_DNA"/>
</dbReference>
<dbReference type="InterPro" id="IPR029063">
    <property type="entry name" value="SAM-dependent_MTases_sf"/>
</dbReference>
<dbReference type="AlphaFoldDB" id="A0A126QNZ9"/>
<reference evidence="1 3" key="1">
    <citation type="journal article" date="2016" name="Front. Microbiol.">
        <title>Genome Sequence of the Piezophilic, Mesophilic Sulfate-Reducing Bacterium Desulfovibrio indicus J2T.</title>
        <authorList>
            <person name="Cao J."/>
            <person name="Maignien L."/>
            <person name="Shao Z."/>
            <person name="Alain K."/>
            <person name="Jebbar M."/>
        </authorList>
    </citation>
    <scope>NUCLEOTIDE SEQUENCE [LARGE SCALE GENOMIC DNA]</scope>
    <source>
        <strain evidence="1 3">J2</strain>
    </source>
</reference>
<dbReference type="GO" id="GO:0003755">
    <property type="term" value="F:peptidyl-prolyl cis-trans isomerase activity"/>
    <property type="evidence" value="ECO:0007669"/>
    <property type="project" value="InterPro"/>
</dbReference>
<dbReference type="Proteomes" id="UP000055611">
    <property type="component" value="Chromosome"/>
</dbReference>
<dbReference type="SUPFAM" id="SSF54534">
    <property type="entry name" value="FKBP-like"/>
    <property type="match status" value="1"/>
</dbReference>
<accession>A0A126QNZ9</accession>
<evidence type="ECO:0000313" key="3">
    <source>
        <dbReference type="Proteomes" id="UP000055611"/>
    </source>
</evidence>